<dbReference type="OrthoDB" id="6470724at2759"/>
<dbReference type="Proteomes" id="UP000499080">
    <property type="component" value="Unassembled WGS sequence"/>
</dbReference>
<evidence type="ECO:0000313" key="2">
    <source>
        <dbReference type="Proteomes" id="UP000499080"/>
    </source>
</evidence>
<comment type="caution">
    <text evidence="1">The sequence shown here is derived from an EMBL/GenBank/DDBJ whole genome shotgun (WGS) entry which is preliminary data.</text>
</comment>
<protein>
    <submittedName>
        <fullName evidence="1">Uncharacterized protein</fullName>
    </submittedName>
</protein>
<dbReference type="AlphaFoldDB" id="A0A4Y2SMY2"/>
<keyword evidence="2" id="KW-1185">Reference proteome</keyword>
<reference evidence="1 2" key="1">
    <citation type="journal article" date="2019" name="Sci. Rep.">
        <title>Orb-weaving spider Araneus ventricosus genome elucidates the spidroin gene catalogue.</title>
        <authorList>
            <person name="Kono N."/>
            <person name="Nakamura H."/>
            <person name="Ohtoshi R."/>
            <person name="Moran D.A.P."/>
            <person name="Shinohara A."/>
            <person name="Yoshida Y."/>
            <person name="Fujiwara M."/>
            <person name="Mori M."/>
            <person name="Tomita M."/>
            <person name="Arakawa K."/>
        </authorList>
    </citation>
    <scope>NUCLEOTIDE SEQUENCE [LARGE SCALE GENOMIC DNA]</scope>
</reference>
<gene>
    <name evidence="1" type="ORF">AVEN_121283_1</name>
</gene>
<accession>A0A4Y2SMY2</accession>
<proteinExistence type="predicted"/>
<evidence type="ECO:0000313" key="1">
    <source>
        <dbReference type="EMBL" id="GBN88926.1"/>
    </source>
</evidence>
<name>A0A4Y2SMY2_ARAVE</name>
<dbReference type="EMBL" id="BGPR01022533">
    <property type="protein sequence ID" value="GBN88926.1"/>
    <property type="molecule type" value="Genomic_DNA"/>
</dbReference>
<sequence>MAAPARSEIPNRSNVLTAVKTFVTTAPQFQLLKILWVAVSSTVGPRVERCHHLQSVCLKDALVDQTDEKSSWSVLQHLPYSPAYPKRFSSDDENDNEMMTTLNTKSFCG</sequence>
<organism evidence="1 2">
    <name type="scientific">Araneus ventricosus</name>
    <name type="common">Orbweaver spider</name>
    <name type="synonym">Epeira ventricosa</name>
    <dbReference type="NCBI Taxonomy" id="182803"/>
    <lineage>
        <taxon>Eukaryota</taxon>
        <taxon>Metazoa</taxon>
        <taxon>Ecdysozoa</taxon>
        <taxon>Arthropoda</taxon>
        <taxon>Chelicerata</taxon>
        <taxon>Arachnida</taxon>
        <taxon>Araneae</taxon>
        <taxon>Araneomorphae</taxon>
        <taxon>Entelegynae</taxon>
        <taxon>Araneoidea</taxon>
        <taxon>Araneidae</taxon>
        <taxon>Araneus</taxon>
    </lineage>
</organism>